<reference evidence="1 2" key="1">
    <citation type="submission" date="2016-10" db="EMBL/GenBank/DDBJ databases">
        <authorList>
            <person name="de Groot N.N."/>
        </authorList>
    </citation>
    <scope>NUCLEOTIDE SEQUENCE [LARGE SCALE GENOMIC DNA]</scope>
    <source>
        <strain evidence="1 2">ATCC 35958</strain>
    </source>
</reference>
<sequence length="333" mass="36680">MPHPVELIVPYAACQTPACQETLQALALPHLNRLLARLSPAPQPLAAIDEMDTSLSLPHERAWAQALGLPDANGHIPWAAGYAYQQELAGIGPDTAWAFITPCYWQVGTDHITLHDPAQLQLTPQDAQTLLELVSPWLAEDGLQLHLDTPGRWLAHGPLLAELPMPSLERVQGQDVRHWMQHQGQNPHISATQRRATQVWQRLHSELQMLLYTHPFNDARQDRGLVPVNAFWVHGAGCLATPPAAITLPPQRLDSLQTAAQSGDWPAWASAWQALDAGPLAQLLQHIDAGGAARLTLCGERAALTWHTAPRSLGERLSRFFRPRSFSEISKAL</sequence>
<dbReference type="STRING" id="180197.SAMN02982919_01304"/>
<dbReference type="Proteomes" id="UP000199766">
    <property type="component" value="Unassembled WGS sequence"/>
</dbReference>
<protein>
    <recommendedName>
        <fullName evidence="3">Phosphoglycerate mutase</fullName>
    </recommendedName>
</protein>
<organism evidence="1 2">
    <name type="scientific">Giesbergeria anulus</name>
    <dbReference type="NCBI Taxonomy" id="180197"/>
    <lineage>
        <taxon>Bacteria</taxon>
        <taxon>Pseudomonadati</taxon>
        <taxon>Pseudomonadota</taxon>
        <taxon>Betaproteobacteria</taxon>
        <taxon>Burkholderiales</taxon>
        <taxon>Comamonadaceae</taxon>
        <taxon>Giesbergeria</taxon>
    </lineage>
</organism>
<gene>
    <name evidence="1" type="ORF">SAMN02982919_01304</name>
</gene>
<dbReference type="EMBL" id="FOGD01000002">
    <property type="protein sequence ID" value="SEQ81499.1"/>
    <property type="molecule type" value="Genomic_DNA"/>
</dbReference>
<evidence type="ECO:0000313" key="1">
    <source>
        <dbReference type="EMBL" id="SEQ81499.1"/>
    </source>
</evidence>
<dbReference type="AlphaFoldDB" id="A0A1H9J431"/>
<evidence type="ECO:0008006" key="3">
    <source>
        <dbReference type="Google" id="ProtNLM"/>
    </source>
</evidence>
<dbReference type="RefSeq" id="WP_177172832.1">
    <property type="nucleotide sequence ID" value="NZ_FOGD01000002.1"/>
</dbReference>
<proteinExistence type="predicted"/>
<evidence type="ECO:0000313" key="2">
    <source>
        <dbReference type="Proteomes" id="UP000199766"/>
    </source>
</evidence>
<accession>A0A1H9J431</accession>
<name>A0A1H9J431_9BURK</name>
<keyword evidence="2" id="KW-1185">Reference proteome</keyword>